<evidence type="ECO:0000313" key="12">
    <source>
        <dbReference type="EMBL" id="KAH0624554.1"/>
    </source>
</evidence>
<dbReference type="SUPFAM" id="SSF144074">
    <property type="entry name" value="E2F-DP heterodimerization region"/>
    <property type="match status" value="1"/>
</dbReference>
<protein>
    <recommendedName>
        <fullName evidence="7">Transcription factor</fullName>
    </recommendedName>
</protein>
<dbReference type="SMART" id="SM01372">
    <property type="entry name" value="E2F_TDP"/>
    <property type="match status" value="1"/>
</dbReference>
<evidence type="ECO:0000256" key="6">
    <source>
        <dbReference type="ARBA" id="ARBA00023242"/>
    </source>
</evidence>
<evidence type="ECO:0000256" key="8">
    <source>
        <dbReference type="RuleBase" id="RU003796"/>
    </source>
</evidence>
<keyword evidence="6 7" id="KW-0539">Nucleus</keyword>
<keyword evidence="13" id="KW-1185">Reference proteome</keyword>
<comment type="similarity">
    <text evidence="2 7 8">Belongs to the E2F/DP family.</text>
</comment>
<evidence type="ECO:0000256" key="7">
    <source>
        <dbReference type="PIRNR" id="PIRNR009404"/>
    </source>
</evidence>
<evidence type="ECO:0000259" key="10">
    <source>
        <dbReference type="SMART" id="SM01138"/>
    </source>
</evidence>
<sequence length="293" mass="32790">MKVCEKVQRKGTTSYNEVADELVAEFSTADAHFSPNESQAYDQKNIRRRVYDALNVLMAMNIISKEKKEIKWIGLPTNSAQECQNLEVERQRRLERIKQKQSQLQELILQQIAFKNLVQRNRQAEQQANRPPASNSVIHLPFIIVNTSKKTVIDCSISNDKFEYLFNFDNAFEIHDDIEVLKRMGMAFGLESGSCSAEDLKNARSLVPKALEPYVTEMAQGSISSVYVSSSSGSASNGTRFSNSDYSNGGDGMLATSSNGSQYSGSRVETPVSYVGDDDDDDDDDFNENDDDD</sequence>
<evidence type="ECO:0000256" key="3">
    <source>
        <dbReference type="ARBA" id="ARBA00023015"/>
    </source>
</evidence>
<organism evidence="12 13">
    <name type="scientific">Phrynosoma platyrhinos</name>
    <name type="common">Desert horned lizard</name>
    <dbReference type="NCBI Taxonomy" id="52577"/>
    <lineage>
        <taxon>Eukaryota</taxon>
        <taxon>Metazoa</taxon>
        <taxon>Chordata</taxon>
        <taxon>Craniata</taxon>
        <taxon>Vertebrata</taxon>
        <taxon>Euteleostomi</taxon>
        <taxon>Lepidosauria</taxon>
        <taxon>Squamata</taxon>
        <taxon>Bifurcata</taxon>
        <taxon>Unidentata</taxon>
        <taxon>Episquamata</taxon>
        <taxon>Toxicofera</taxon>
        <taxon>Iguania</taxon>
        <taxon>Phrynosomatidae</taxon>
        <taxon>Phrynosomatinae</taxon>
        <taxon>Phrynosoma</taxon>
    </lineage>
</organism>
<dbReference type="PANTHER" id="PTHR12548">
    <property type="entry name" value="TRANSCRIPTION FACTOR DP"/>
    <property type="match status" value="1"/>
</dbReference>
<evidence type="ECO:0000259" key="11">
    <source>
        <dbReference type="SMART" id="SM01372"/>
    </source>
</evidence>
<dbReference type="SMART" id="SM01138">
    <property type="entry name" value="DP"/>
    <property type="match status" value="1"/>
</dbReference>
<keyword evidence="3 7" id="KW-0805">Transcription regulation</keyword>
<evidence type="ECO:0000256" key="1">
    <source>
        <dbReference type="ARBA" id="ARBA00004123"/>
    </source>
</evidence>
<accession>A0ABQ7T484</accession>
<keyword evidence="4 7" id="KW-0238">DNA-binding</keyword>
<evidence type="ECO:0000256" key="4">
    <source>
        <dbReference type="ARBA" id="ARBA00023125"/>
    </source>
</evidence>
<dbReference type="PANTHER" id="PTHR12548:SF4">
    <property type="entry name" value="TRANSCRIPTION FACTOR DP-1"/>
    <property type="match status" value="1"/>
</dbReference>
<dbReference type="InterPro" id="IPR015648">
    <property type="entry name" value="Transcrpt_fac_DP"/>
</dbReference>
<evidence type="ECO:0000313" key="13">
    <source>
        <dbReference type="Proteomes" id="UP000826234"/>
    </source>
</evidence>
<feature type="region of interest" description="Disordered" evidence="9">
    <location>
        <begin position="232"/>
        <end position="293"/>
    </location>
</feature>
<evidence type="ECO:0000256" key="2">
    <source>
        <dbReference type="ARBA" id="ARBA00010940"/>
    </source>
</evidence>
<feature type="domain" description="E2F/DP family winged-helix DNA-binding" evidence="11">
    <location>
        <begin position="1"/>
        <end position="74"/>
    </location>
</feature>
<reference evidence="12 13" key="1">
    <citation type="journal article" date="2022" name="Gigascience">
        <title>A chromosome-level genome assembly and annotation of the desert horned lizard, Phrynosoma platyrhinos, provides insight into chromosomal rearrangements among reptiles.</title>
        <authorList>
            <person name="Koochekian N."/>
            <person name="Ascanio A."/>
            <person name="Farleigh K."/>
            <person name="Card D.C."/>
            <person name="Schield D.R."/>
            <person name="Castoe T.A."/>
            <person name="Jezkova T."/>
        </authorList>
    </citation>
    <scope>NUCLEOTIDE SEQUENCE [LARGE SCALE GENOMIC DNA]</scope>
    <source>
        <strain evidence="12">NK-2021</strain>
    </source>
</reference>
<feature type="compositionally biased region" description="Acidic residues" evidence="9">
    <location>
        <begin position="276"/>
        <end position="293"/>
    </location>
</feature>
<dbReference type="InterPro" id="IPR014889">
    <property type="entry name" value="Transc_factor_DP_C"/>
</dbReference>
<dbReference type="EMBL" id="JAIPUX010001232">
    <property type="protein sequence ID" value="KAH0624554.1"/>
    <property type="molecule type" value="Genomic_DNA"/>
</dbReference>
<feature type="domain" description="Transcription factor DP C-terminal" evidence="10">
    <location>
        <begin position="81"/>
        <end position="225"/>
    </location>
</feature>
<keyword evidence="5 7" id="KW-0804">Transcription</keyword>
<dbReference type="CDD" id="cd14458">
    <property type="entry name" value="DP_DD"/>
    <property type="match status" value="1"/>
</dbReference>
<name>A0ABQ7T484_PHRPL</name>
<proteinExistence type="inferred from homology"/>
<dbReference type="PIRSF" id="PIRSF009404">
    <property type="entry name" value="Transcription_factor_DP"/>
    <property type="match status" value="1"/>
</dbReference>
<dbReference type="InterPro" id="IPR036390">
    <property type="entry name" value="WH_DNA-bd_sf"/>
</dbReference>
<dbReference type="Pfam" id="PF02319">
    <property type="entry name" value="WHD_E2F_TDP"/>
    <property type="match status" value="1"/>
</dbReference>
<feature type="compositionally biased region" description="Polar residues" evidence="9">
    <location>
        <begin position="255"/>
        <end position="267"/>
    </location>
</feature>
<feature type="compositionally biased region" description="Polar residues" evidence="9">
    <location>
        <begin position="237"/>
        <end position="247"/>
    </location>
</feature>
<dbReference type="SUPFAM" id="SSF46785">
    <property type="entry name" value="Winged helix' DNA-binding domain"/>
    <property type="match status" value="1"/>
</dbReference>
<dbReference type="InterPro" id="IPR036388">
    <property type="entry name" value="WH-like_DNA-bd_sf"/>
</dbReference>
<dbReference type="InterPro" id="IPR038168">
    <property type="entry name" value="TF_DP_C_sf"/>
</dbReference>
<dbReference type="InterPro" id="IPR037241">
    <property type="entry name" value="E2F-DP_heterodim"/>
</dbReference>
<evidence type="ECO:0000256" key="5">
    <source>
        <dbReference type="ARBA" id="ARBA00023163"/>
    </source>
</evidence>
<evidence type="ECO:0000256" key="9">
    <source>
        <dbReference type="SAM" id="MobiDB-lite"/>
    </source>
</evidence>
<dbReference type="InterPro" id="IPR003316">
    <property type="entry name" value="E2F_WHTH_DNA-bd_dom"/>
</dbReference>
<dbReference type="Gene3D" id="1.10.10.10">
    <property type="entry name" value="Winged helix-like DNA-binding domain superfamily/Winged helix DNA-binding domain"/>
    <property type="match status" value="1"/>
</dbReference>
<gene>
    <name evidence="12" type="ORF">JD844_032161</name>
</gene>
<dbReference type="Gene3D" id="1.20.140.80">
    <property type="entry name" value="Transcription factor DP"/>
    <property type="match status" value="1"/>
</dbReference>
<dbReference type="Pfam" id="PF08781">
    <property type="entry name" value="DP"/>
    <property type="match status" value="1"/>
</dbReference>
<comment type="subcellular location">
    <subcellularLocation>
        <location evidence="1 7 8">Nucleus</location>
    </subcellularLocation>
</comment>
<comment type="caution">
    <text evidence="12">The sequence shown here is derived from an EMBL/GenBank/DDBJ whole genome shotgun (WGS) entry which is preliminary data.</text>
</comment>
<dbReference type="Proteomes" id="UP000826234">
    <property type="component" value="Unassembled WGS sequence"/>
</dbReference>